<reference evidence="3" key="1">
    <citation type="journal article" date="2019" name="Int. J. Syst. Evol. Microbiol.">
        <title>The Global Catalogue of Microorganisms (GCM) 10K type strain sequencing project: providing services to taxonomists for standard genome sequencing and annotation.</title>
        <authorList>
            <consortium name="The Broad Institute Genomics Platform"/>
            <consortium name="The Broad Institute Genome Sequencing Center for Infectious Disease"/>
            <person name="Wu L."/>
            <person name="Ma J."/>
        </authorList>
    </citation>
    <scope>NUCLEOTIDE SEQUENCE [LARGE SCALE GENOMIC DNA]</scope>
    <source>
        <strain evidence="3">CCM 8903</strain>
    </source>
</reference>
<keyword evidence="3" id="KW-1185">Reference proteome</keyword>
<accession>A0ABW4E4R1</accession>
<comment type="caution">
    <text evidence="2">The sequence shown here is derived from an EMBL/GenBank/DDBJ whole genome shotgun (WGS) entry which is preliminary data.</text>
</comment>
<gene>
    <name evidence="2" type="ORF">ACFQ5J_06530</name>
</gene>
<keyword evidence="1" id="KW-0732">Signal</keyword>
<dbReference type="PROSITE" id="PS51257">
    <property type="entry name" value="PROKAR_LIPOPROTEIN"/>
    <property type="match status" value="1"/>
</dbReference>
<evidence type="ECO:0000313" key="3">
    <source>
        <dbReference type="Proteomes" id="UP001597252"/>
    </source>
</evidence>
<name>A0ABW4E4R1_9LACO</name>
<evidence type="ECO:0000313" key="2">
    <source>
        <dbReference type="EMBL" id="MFD1484880.1"/>
    </source>
</evidence>
<dbReference type="RefSeq" id="WP_379896305.1">
    <property type="nucleotide sequence ID" value="NZ_JBHTON010000017.1"/>
</dbReference>
<feature type="chain" id="PRO_5045968812" evidence="1">
    <location>
        <begin position="19"/>
        <end position="368"/>
    </location>
</feature>
<dbReference type="Proteomes" id="UP001597252">
    <property type="component" value="Unassembled WGS sequence"/>
</dbReference>
<sequence>MKKFAVLSATLLAALALAACGNSGSDSSSSKSSASSSATTSKITINTGKDTSATVPGAGTLVMRQLYAAPHGTQSFAAVNVTLNGDTIVGARIDEFQYVDKSSDWTGVPNSDKDFGKSYPKGKFLIGKAQNSAPYSALMKKEAKATQTWEQSMTAIQNYVKGKKVSDLKTTIKDLKATKKASDVVSGATFADTAGYVQAIYDAATTGMVSTGITTTDNNVTEGQVLAAPHGKQSFAVVTVAMQGNKVANSFVDEFQYVPAKTFGAVPNSNKDFGKGIAAGTVLGSKRANSDPYSALMKKEAKATHTWTENATAINEFAKGKTIAELQTTVDDLKGNKDKKVADVVSGATFADTAGYLQAIIDAAKAAK</sequence>
<dbReference type="EMBL" id="JBHTON010000017">
    <property type="protein sequence ID" value="MFD1484880.1"/>
    <property type="molecule type" value="Genomic_DNA"/>
</dbReference>
<organism evidence="2 3">
    <name type="scientific">Lacticaseibacillus baoqingensis</name>
    <dbReference type="NCBI Taxonomy" id="2486013"/>
    <lineage>
        <taxon>Bacteria</taxon>
        <taxon>Bacillati</taxon>
        <taxon>Bacillota</taxon>
        <taxon>Bacilli</taxon>
        <taxon>Lactobacillales</taxon>
        <taxon>Lactobacillaceae</taxon>
        <taxon>Lacticaseibacillus</taxon>
    </lineage>
</organism>
<protein>
    <submittedName>
        <fullName evidence="2">Peptidoglycan-binding protein</fullName>
    </submittedName>
</protein>
<dbReference type="Gene3D" id="3.90.1010.20">
    <property type="match status" value="2"/>
</dbReference>
<evidence type="ECO:0000256" key="1">
    <source>
        <dbReference type="SAM" id="SignalP"/>
    </source>
</evidence>
<proteinExistence type="predicted"/>
<feature type="signal peptide" evidence="1">
    <location>
        <begin position="1"/>
        <end position="18"/>
    </location>
</feature>